<evidence type="ECO:0000256" key="4">
    <source>
        <dbReference type="ARBA" id="ARBA00022853"/>
    </source>
</evidence>
<evidence type="ECO:0000313" key="14">
    <source>
        <dbReference type="WBParaSite" id="TCLT_0001066101-mRNA-1"/>
    </source>
</evidence>
<keyword evidence="8" id="KW-0539">Nucleus</keyword>
<evidence type="ECO:0000256" key="11">
    <source>
        <dbReference type="SAM" id="MobiDB-lite"/>
    </source>
</evidence>
<dbReference type="WBParaSite" id="TCLT_0001066101-mRNA-1">
    <property type="protein sequence ID" value="TCLT_0001066101-mRNA-1"/>
    <property type="gene ID" value="TCLT_0001066101"/>
</dbReference>
<accession>A0A0N5DBU4</accession>
<keyword evidence="6 10" id="KW-0175">Coiled coil</keyword>
<feature type="compositionally biased region" description="Polar residues" evidence="11">
    <location>
        <begin position="145"/>
        <end position="165"/>
    </location>
</feature>
<evidence type="ECO:0000256" key="2">
    <source>
        <dbReference type="ARBA" id="ARBA00010916"/>
    </source>
</evidence>
<evidence type="ECO:0000256" key="7">
    <source>
        <dbReference type="ARBA" id="ARBA00023163"/>
    </source>
</evidence>
<keyword evidence="5 9" id="KW-0805">Transcription regulation</keyword>
<protein>
    <recommendedName>
        <fullName evidence="3">Chromatin modification-related protein MEAF6</fullName>
    </recommendedName>
</protein>
<comment type="similarity">
    <text evidence="2 9">Belongs to the EAF6 family.</text>
</comment>
<evidence type="ECO:0000256" key="6">
    <source>
        <dbReference type="ARBA" id="ARBA00023054"/>
    </source>
</evidence>
<evidence type="ECO:0000256" key="1">
    <source>
        <dbReference type="ARBA" id="ARBA00004123"/>
    </source>
</evidence>
<dbReference type="GO" id="GO:0000123">
    <property type="term" value="C:histone acetyltransferase complex"/>
    <property type="evidence" value="ECO:0007669"/>
    <property type="project" value="InterPro"/>
</dbReference>
<gene>
    <name evidence="12" type="ORF">TCLT_LOCUS10645</name>
</gene>
<evidence type="ECO:0000256" key="9">
    <source>
        <dbReference type="RuleBase" id="RU368022"/>
    </source>
</evidence>
<proteinExistence type="inferred from homology"/>
<dbReference type="Proteomes" id="UP000276776">
    <property type="component" value="Unassembled WGS sequence"/>
</dbReference>
<dbReference type="PANTHER" id="PTHR13476">
    <property type="entry name" value="CHROMATIN MODIFICATION-RELATED PROTEIN MEAF6"/>
    <property type="match status" value="1"/>
</dbReference>
<dbReference type="STRING" id="103827.A0A0N5DBU4"/>
<evidence type="ECO:0000256" key="3">
    <source>
        <dbReference type="ARBA" id="ARBA00019141"/>
    </source>
</evidence>
<feature type="compositionally biased region" description="Low complexity" evidence="11">
    <location>
        <begin position="178"/>
        <end position="187"/>
    </location>
</feature>
<sequence length="197" mass="22098">MAKELEESQSELSELMRRRTELAETLTALEQQIYNFEGSYLEETADYGNVVKEITLLQNKFNAKAIQVADVKVYLVYTSTTIFDPLLITYHLYELQLRDISEISETFTSSNLGWDRLTLVAPPSKSNLKLDKKGARKGMRESERLFSNSSVTSPASLSRSNIQQPSHEDSPSVIAKASPSGDLSPKKSGSKKSRRND</sequence>
<reference evidence="12 13" key="2">
    <citation type="submission" date="2018-11" db="EMBL/GenBank/DDBJ databases">
        <authorList>
            <consortium name="Pathogen Informatics"/>
        </authorList>
    </citation>
    <scope>NUCLEOTIDE SEQUENCE [LARGE SCALE GENOMIC DNA]</scope>
</reference>
<evidence type="ECO:0000313" key="13">
    <source>
        <dbReference type="Proteomes" id="UP000276776"/>
    </source>
</evidence>
<feature type="coiled-coil region" evidence="10">
    <location>
        <begin position="5"/>
        <end position="32"/>
    </location>
</feature>
<dbReference type="GO" id="GO:0005634">
    <property type="term" value="C:nucleus"/>
    <property type="evidence" value="ECO:0007669"/>
    <property type="project" value="UniProtKB-SubCell"/>
</dbReference>
<evidence type="ECO:0000256" key="5">
    <source>
        <dbReference type="ARBA" id="ARBA00023015"/>
    </source>
</evidence>
<dbReference type="AlphaFoldDB" id="A0A0N5DBU4"/>
<feature type="region of interest" description="Disordered" evidence="11">
    <location>
        <begin position="128"/>
        <end position="197"/>
    </location>
</feature>
<keyword evidence="13" id="KW-1185">Reference proteome</keyword>
<evidence type="ECO:0000313" key="12">
    <source>
        <dbReference type="EMBL" id="VDN08354.1"/>
    </source>
</evidence>
<feature type="compositionally biased region" description="Basic and acidic residues" evidence="11">
    <location>
        <begin position="128"/>
        <end position="144"/>
    </location>
</feature>
<evidence type="ECO:0000256" key="10">
    <source>
        <dbReference type="SAM" id="Coils"/>
    </source>
</evidence>
<feature type="compositionally biased region" description="Basic residues" evidence="11">
    <location>
        <begin position="188"/>
        <end position="197"/>
    </location>
</feature>
<reference evidence="14" key="1">
    <citation type="submission" date="2017-02" db="UniProtKB">
        <authorList>
            <consortium name="WormBaseParasite"/>
        </authorList>
    </citation>
    <scope>IDENTIFICATION</scope>
</reference>
<dbReference type="Pfam" id="PF09340">
    <property type="entry name" value="NuA4"/>
    <property type="match status" value="1"/>
</dbReference>
<comment type="subcellular location">
    <subcellularLocation>
        <location evidence="1">Nucleus</location>
    </subcellularLocation>
</comment>
<keyword evidence="4" id="KW-0156">Chromatin regulator</keyword>
<dbReference type="GO" id="GO:0006325">
    <property type="term" value="P:chromatin organization"/>
    <property type="evidence" value="ECO:0007669"/>
    <property type="project" value="UniProtKB-KW"/>
</dbReference>
<evidence type="ECO:0000256" key="8">
    <source>
        <dbReference type="ARBA" id="ARBA00023242"/>
    </source>
</evidence>
<keyword evidence="7 9" id="KW-0804">Transcription</keyword>
<dbReference type="EMBL" id="UYYF01005233">
    <property type="protein sequence ID" value="VDN08354.1"/>
    <property type="molecule type" value="Genomic_DNA"/>
</dbReference>
<dbReference type="InterPro" id="IPR015418">
    <property type="entry name" value="Eaf6"/>
</dbReference>
<organism evidence="14">
    <name type="scientific">Thelazia callipaeda</name>
    <name type="common">Oriental eyeworm</name>
    <name type="synonym">Parasitic nematode</name>
    <dbReference type="NCBI Taxonomy" id="103827"/>
    <lineage>
        <taxon>Eukaryota</taxon>
        <taxon>Metazoa</taxon>
        <taxon>Ecdysozoa</taxon>
        <taxon>Nematoda</taxon>
        <taxon>Chromadorea</taxon>
        <taxon>Rhabditida</taxon>
        <taxon>Spirurina</taxon>
        <taxon>Spiruromorpha</taxon>
        <taxon>Thelazioidea</taxon>
        <taxon>Thelaziidae</taxon>
        <taxon>Thelazia</taxon>
    </lineage>
</organism>
<dbReference type="OrthoDB" id="440324at2759"/>
<name>A0A0N5DBU4_THECL</name>